<proteinExistence type="predicted"/>
<comment type="caution">
    <text evidence="1">The sequence shown here is derived from an EMBL/GenBank/DDBJ whole genome shotgun (WGS) entry which is preliminary data.</text>
</comment>
<protein>
    <recommendedName>
        <fullName evidence="2">Metallo-beta-lactamase domain-containing protein</fullName>
    </recommendedName>
</protein>
<dbReference type="Gene3D" id="3.60.15.10">
    <property type="entry name" value="Ribonuclease Z/Hydroxyacylglutathione hydrolase-like"/>
    <property type="match status" value="1"/>
</dbReference>
<reference evidence="1" key="1">
    <citation type="submission" date="2019-08" db="EMBL/GenBank/DDBJ databases">
        <authorList>
            <person name="Kucharzyk K."/>
            <person name="Murdoch R.W."/>
            <person name="Higgins S."/>
            <person name="Loffler F."/>
        </authorList>
    </citation>
    <scope>NUCLEOTIDE SEQUENCE</scope>
</reference>
<sequence length="76" mass="8548">MMPEQAIQANLDVQGKNMVLMHWGAFTLANHGWKEPIERGLKEAKKTGVNLVVPKIGETVPLVSELESVESSWWDF</sequence>
<name>A0A645EFJ5_9ZZZZ</name>
<organism evidence="1">
    <name type="scientific">bioreactor metagenome</name>
    <dbReference type="NCBI Taxonomy" id="1076179"/>
    <lineage>
        <taxon>unclassified sequences</taxon>
        <taxon>metagenomes</taxon>
        <taxon>ecological metagenomes</taxon>
    </lineage>
</organism>
<accession>A0A645EFJ5</accession>
<evidence type="ECO:0008006" key="2">
    <source>
        <dbReference type="Google" id="ProtNLM"/>
    </source>
</evidence>
<evidence type="ECO:0000313" key="1">
    <source>
        <dbReference type="EMBL" id="MPN00778.1"/>
    </source>
</evidence>
<dbReference type="AlphaFoldDB" id="A0A645EFJ5"/>
<gene>
    <name evidence="1" type="ORF">SDC9_147976</name>
</gene>
<dbReference type="InterPro" id="IPR036866">
    <property type="entry name" value="RibonucZ/Hydroxyglut_hydro"/>
</dbReference>
<dbReference type="EMBL" id="VSSQ01046804">
    <property type="protein sequence ID" value="MPN00778.1"/>
    <property type="molecule type" value="Genomic_DNA"/>
</dbReference>